<evidence type="ECO:0000313" key="6">
    <source>
        <dbReference type="EMBL" id="KKA17870.1"/>
    </source>
</evidence>
<dbReference type="InterPro" id="IPR000026">
    <property type="entry name" value="N1-like"/>
</dbReference>
<protein>
    <submittedName>
        <fullName evidence="6">Uncharacterized protein</fullName>
    </submittedName>
</protein>
<name>A0A0F4YIC4_RASE3</name>
<sequence length="169" mass="18401">MVNVKSLLFFAFAASAIAAPLEPIENLNATLVGTPAQLHAANDVIYYCRKSTDAAQTNNNGALIAQISKNKAMASAKWAGYGKTASGYPKRFYNNERLNFAKPCNMKGHDIYEFPIIIGQKTNFPKDSKKGAANPGPVRVYYDQHFNFCGIGVKPNDDNSGHPHLCTTS</sequence>
<dbReference type="OrthoDB" id="4224768at2759"/>
<evidence type="ECO:0000256" key="2">
    <source>
        <dbReference type="ARBA" id="ARBA00022729"/>
    </source>
</evidence>
<dbReference type="InterPro" id="IPR016191">
    <property type="entry name" value="Ribonuclease/ribotoxin"/>
</dbReference>
<dbReference type="GO" id="GO:0004521">
    <property type="term" value="F:RNA endonuclease activity"/>
    <property type="evidence" value="ECO:0007669"/>
    <property type="project" value="InterPro"/>
</dbReference>
<keyword evidence="2 5" id="KW-0732">Signal</keyword>
<evidence type="ECO:0000256" key="5">
    <source>
        <dbReference type="SAM" id="SignalP"/>
    </source>
</evidence>
<dbReference type="RefSeq" id="XP_013324482.1">
    <property type="nucleotide sequence ID" value="XM_013469028.1"/>
</dbReference>
<dbReference type="SUPFAM" id="SSF53933">
    <property type="entry name" value="Microbial ribonucleases"/>
    <property type="match status" value="1"/>
</dbReference>
<feature type="signal peptide" evidence="5">
    <location>
        <begin position="1"/>
        <end position="18"/>
    </location>
</feature>
<dbReference type="GeneID" id="25320455"/>
<dbReference type="PIRSF" id="PIRSF037430">
    <property type="entry name" value="RNase_U2"/>
    <property type="match status" value="1"/>
</dbReference>
<evidence type="ECO:0000256" key="1">
    <source>
        <dbReference type="ARBA" id="ARBA00022722"/>
    </source>
</evidence>
<evidence type="ECO:0000313" key="7">
    <source>
        <dbReference type="Proteomes" id="UP000053958"/>
    </source>
</evidence>
<dbReference type="GO" id="GO:0003723">
    <property type="term" value="F:RNA binding"/>
    <property type="evidence" value="ECO:0007669"/>
    <property type="project" value="InterPro"/>
</dbReference>
<proteinExistence type="predicted"/>
<reference evidence="6 7" key="1">
    <citation type="submission" date="2015-04" db="EMBL/GenBank/DDBJ databases">
        <authorList>
            <person name="Heijne W.H."/>
            <person name="Fedorova N.D."/>
            <person name="Nierman W.C."/>
            <person name="Vollebregt A.W."/>
            <person name="Zhao Z."/>
            <person name="Wu L."/>
            <person name="Kumar M."/>
            <person name="Stam H."/>
            <person name="van den Berg M.A."/>
            <person name="Pel H.J."/>
        </authorList>
    </citation>
    <scope>NUCLEOTIDE SEQUENCE [LARGE SCALE GENOMIC DNA]</scope>
    <source>
        <strain evidence="6 7">CBS 393.64</strain>
    </source>
</reference>
<dbReference type="Gene3D" id="3.10.450.30">
    <property type="entry name" value="Microbial ribonucleases"/>
    <property type="match status" value="1"/>
</dbReference>
<keyword evidence="4" id="KW-1015">Disulfide bond</keyword>
<keyword evidence="3" id="KW-0378">Hydrolase</keyword>
<dbReference type="InterPro" id="IPR048269">
    <property type="entry name" value="RNase_U2"/>
</dbReference>
<feature type="chain" id="PRO_5002481706" evidence="5">
    <location>
        <begin position="19"/>
        <end position="169"/>
    </location>
</feature>
<dbReference type="GO" id="GO:0016787">
    <property type="term" value="F:hydrolase activity"/>
    <property type="evidence" value="ECO:0007669"/>
    <property type="project" value="UniProtKB-KW"/>
</dbReference>
<dbReference type="AlphaFoldDB" id="A0A0F4YIC4"/>
<comment type="caution">
    <text evidence="6">The sequence shown here is derived from an EMBL/GenBank/DDBJ whole genome shotgun (WGS) entry which is preliminary data.</text>
</comment>
<keyword evidence="1" id="KW-0540">Nuclease</keyword>
<keyword evidence="7" id="KW-1185">Reference proteome</keyword>
<dbReference type="EMBL" id="LASV01000537">
    <property type="protein sequence ID" value="KKA17870.1"/>
    <property type="molecule type" value="Genomic_DNA"/>
</dbReference>
<dbReference type="Pfam" id="PF00545">
    <property type="entry name" value="Ribonuclease"/>
    <property type="match status" value="1"/>
</dbReference>
<evidence type="ECO:0000256" key="4">
    <source>
        <dbReference type="ARBA" id="ARBA00023157"/>
    </source>
</evidence>
<accession>A0A0F4YIC4</accession>
<dbReference type="Proteomes" id="UP000053958">
    <property type="component" value="Unassembled WGS sequence"/>
</dbReference>
<organism evidence="6 7">
    <name type="scientific">Rasamsonia emersonii (strain ATCC 16479 / CBS 393.64 / IMI 116815)</name>
    <dbReference type="NCBI Taxonomy" id="1408163"/>
    <lineage>
        <taxon>Eukaryota</taxon>
        <taxon>Fungi</taxon>
        <taxon>Dikarya</taxon>
        <taxon>Ascomycota</taxon>
        <taxon>Pezizomycotina</taxon>
        <taxon>Eurotiomycetes</taxon>
        <taxon>Eurotiomycetidae</taxon>
        <taxon>Eurotiales</taxon>
        <taxon>Trichocomaceae</taxon>
        <taxon>Rasamsonia</taxon>
    </lineage>
</organism>
<gene>
    <name evidence="6" type="ORF">T310_8195</name>
</gene>
<evidence type="ECO:0000256" key="3">
    <source>
        <dbReference type="ARBA" id="ARBA00022801"/>
    </source>
</evidence>